<feature type="transmembrane region" description="Helical" evidence="1">
    <location>
        <begin position="58"/>
        <end position="77"/>
    </location>
</feature>
<organism evidence="2 3">
    <name type="scientific">Chromobacterium sphagni</name>
    <dbReference type="NCBI Taxonomy" id="1903179"/>
    <lineage>
        <taxon>Bacteria</taxon>
        <taxon>Pseudomonadati</taxon>
        <taxon>Pseudomonadota</taxon>
        <taxon>Betaproteobacteria</taxon>
        <taxon>Neisseriales</taxon>
        <taxon>Chromobacteriaceae</taxon>
        <taxon>Chromobacterium</taxon>
    </lineage>
</organism>
<reference evidence="2 3" key="1">
    <citation type="submission" date="2016-09" db="EMBL/GenBank/DDBJ databases">
        <title>Chromobacterium muskegensis sp. nov., an insecticidal bacterium isolated from Sphagnum bogs.</title>
        <authorList>
            <person name="Sparks M.E."/>
            <person name="Blackburn M.B."/>
            <person name="Gundersen-Rindal D.E."/>
            <person name="Mitchell A."/>
            <person name="Farrar R."/>
            <person name="Kuhar D."/>
        </authorList>
    </citation>
    <scope>NUCLEOTIDE SEQUENCE [LARGE SCALE GENOMIC DNA]</scope>
    <source>
        <strain evidence="2 3">14B-1</strain>
    </source>
</reference>
<keyword evidence="3" id="KW-1185">Reference proteome</keyword>
<evidence type="ECO:0000313" key="2">
    <source>
        <dbReference type="EMBL" id="OHX20548.1"/>
    </source>
</evidence>
<evidence type="ECO:0000256" key="1">
    <source>
        <dbReference type="SAM" id="Phobius"/>
    </source>
</evidence>
<dbReference type="RefSeq" id="WP_071112966.1">
    <property type="nucleotide sequence ID" value="NZ_MKCT01000017.1"/>
</dbReference>
<keyword evidence="1" id="KW-1133">Transmembrane helix</keyword>
<dbReference type="NCBIfam" id="NF041646">
    <property type="entry name" value="VC0807_fam"/>
    <property type="match status" value="1"/>
</dbReference>
<feature type="transmembrane region" description="Helical" evidence="1">
    <location>
        <begin position="172"/>
        <end position="193"/>
    </location>
</feature>
<accession>A0ABX3CEJ1</accession>
<proteinExistence type="predicted"/>
<feature type="transmembrane region" description="Helical" evidence="1">
    <location>
        <begin position="89"/>
        <end position="113"/>
    </location>
</feature>
<dbReference type="Proteomes" id="UP000180280">
    <property type="component" value="Unassembled WGS sequence"/>
</dbReference>
<name>A0ABX3CEJ1_9NEIS</name>
<keyword evidence="1" id="KW-0472">Membrane</keyword>
<gene>
    <name evidence="2" type="ORF">BI344_07650</name>
</gene>
<feature type="transmembrane region" description="Helical" evidence="1">
    <location>
        <begin position="146"/>
        <end position="166"/>
    </location>
</feature>
<protein>
    <recommendedName>
        <fullName evidence="4">Transmembrane protein</fullName>
    </recommendedName>
</protein>
<evidence type="ECO:0008006" key="4">
    <source>
        <dbReference type="Google" id="ProtNLM"/>
    </source>
</evidence>
<keyword evidence="1" id="KW-0812">Transmembrane</keyword>
<evidence type="ECO:0000313" key="3">
    <source>
        <dbReference type="Proteomes" id="UP000180280"/>
    </source>
</evidence>
<comment type="caution">
    <text evidence="2">The sequence shown here is derived from an EMBL/GenBank/DDBJ whole genome shotgun (WGS) entry which is preliminary data.</text>
</comment>
<sequence length="212" mass="24122">MSRRVQLLLELLINFLLPWLCYRWAQPHRGEMAGLLLSSAPPMAWSVWELWHRRRVDVMSMMVLLGIVLSLLAMVLGGGERVLLLRESLLSGLFGVAFLLSMLLPRPLVFYLARTALERQREDGGGHCEQLWSQSPFRRGMRNMTAVWGCGLVLEMLLRCYLAWHWPVERSLLLLPWISYGAMGLLCAATWLLRRRLAREPSPGQEVAGAGA</sequence>
<dbReference type="EMBL" id="MKCT01000017">
    <property type="protein sequence ID" value="OHX20548.1"/>
    <property type="molecule type" value="Genomic_DNA"/>
</dbReference>